<evidence type="ECO:0000313" key="3">
    <source>
        <dbReference type="Proteomes" id="UP000663940"/>
    </source>
</evidence>
<gene>
    <name evidence="2" type="ORF">J3L21_21885</name>
</gene>
<dbReference type="Proteomes" id="UP000663940">
    <property type="component" value="Chromosome"/>
</dbReference>
<proteinExistence type="predicted"/>
<dbReference type="RefSeq" id="WP_167516090.1">
    <property type="nucleotide sequence ID" value="NZ_CP043451.1"/>
</dbReference>
<reference evidence="2 3" key="1">
    <citation type="submission" date="2021-03" db="EMBL/GenBank/DDBJ databases">
        <title>Mucilaginibacter strains isolated from gold and copper mining confer multi heavy-metal resistance.</title>
        <authorList>
            <person name="Li Y."/>
        </authorList>
    </citation>
    <scope>NUCLEOTIDE SEQUENCE [LARGE SCALE GENOMIC DNA]</scope>
    <source>
        <strain evidence="2 3">P2-4</strain>
    </source>
</reference>
<organism evidence="2 3">
    <name type="scientific">Mucilaginibacter rubeus</name>
    <dbReference type="NCBI Taxonomy" id="2027860"/>
    <lineage>
        <taxon>Bacteria</taxon>
        <taxon>Pseudomonadati</taxon>
        <taxon>Bacteroidota</taxon>
        <taxon>Sphingobacteriia</taxon>
        <taxon>Sphingobacteriales</taxon>
        <taxon>Sphingobacteriaceae</taxon>
        <taxon>Mucilaginibacter</taxon>
    </lineage>
</organism>
<keyword evidence="3" id="KW-1185">Reference proteome</keyword>
<sequence>MDSFPLMPGNIDTIISNNHQPSEYQLLLSVAATIVFWAIILSVLRSFLRTELDLPKKR</sequence>
<accession>A0ABX7U6D9</accession>
<evidence type="ECO:0000256" key="1">
    <source>
        <dbReference type="SAM" id="Phobius"/>
    </source>
</evidence>
<evidence type="ECO:0000313" key="2">
    <source>
        <dbReference type="EMBL" id="QTE48188.1"/>
    </source>
</evidence>
<dbReference type="EMBL" id="CP071880">
    <property type="protein sequence ID" value="QTE48188.1"/>
    <property type="molecule type" value="Genomic_DNA"/>
</dbReference>
<evidence type="ECO:0008006" key="4">
    <source>
        <dbReference type="Google" id="ProtNLM"/>
    </source>
</evidence>
<keyword evidence="1" id="KW-0472">Membrane</keyword>
<protein>
    <recommendedName>
        <fullName evidence="4">CcmD family protein</fullName>
    </recommendedName>
</protein>
<name>A0ABX7U6D9_9SPHI</name>
<feature type="transmembrane region" description="Helical" evidence="1">
    <location>
        <begin position="26"/>
        <end position="48"/>
    </location>
</feature>
<keyword evidence="1" id="KW-0812">Transmembrane</keyword>
<keyword evidence="1" id="KW-1133">Transmembrane helix</keyword>